<comment type="caution">
    <text evidence="2">The sequence shown here is derived from an EMBL/GenBank/DDBJ whole genome shotgun (WGS) entry which is preliminary data.</text>
</comment>
<dbReference type="InterPro" id="IPR036676">
    <property type="entry name" value="PurM-like_C_sf"/>
</dbReference>
<organism evidence="2">
    <name type="scientific">mine drainage metagenome</name>
    <dbReference type="NCBI Taxonomy" id="410659"/>
    <lineage>
        <taxon>unclassified sequences</taxon>
        <taxon>metagenomes</taxon>
        <taxon>ecological metagenomes</taxon>
    </lineage>
</organism>
<evidence type="ECO:0000259" key="1">
    <source>
        <dbReference type="Pfam" id="PF02769"/>
    </source>
</evidence>
<dbReference type="GO" id="GO:0006189">
    <property type="term" value="P:'de novo' IMP biosynthetic process"/>
    <property type="evidence" value="ECO:0007669"/>
    <property type="project" value="InterPro"/>
</dbReference>
<reference evidence="2" key="1">
    <citation type="submission" date="2013-08" db="EMBL/GenBank/DDBJ databases">
        <authorList>
            <person name="Mendez C."/>
            <person name="Richter M."/>
            <person name="Ferrer M."/>
            <person name="Sanchez J."/>
        </authorList>
    </citation>
    <scope>NUCLEOTIDE SEQUENCE</scope>
</reference>
<dbReference type="Gene3D" id="3.90.650.10">
    <property type="entry name" value="PurM-like C-terminal domain"/>
    <property type="match status" value="1"/>
</dbReference>
<dbReference type="EMBL" id="AUZY01012803">
    <property type="protein sequence ID" value="EQD27687.1"/>
    <property type="molecule type" value="Genomic_DNA"/>
</dbReference>
<dbReference type="InterPro" id="IPR010074">
    <property type="entry name" value="PRibForGlyAmidine_synth_PurL"/>
</dbReference>
<dbReference type="PANTHER" id="PTHR43555">
    <property type="entry name" value="PHOSPHORIBOSYLFORMYLGLYCINAMIDINE SYNTHASE SUBUNIT PURL"/>
    <property type="match status" value="1"/>
</dbReference>
<accession>T0Y767</accession>
<dbReference type="PANTHER" id="PTHR43555:SF1">
    <property type="entry name" value="PHOSPHORIBOSYLFORMYLGLYCINAMIDINE SYNTHASE SUBUNIT PURL"/>
    <property type="match status" value="1"/>
</dbReference>
<protein>
    <submittedName>
        <fullName evidence="2">Protein containing AIR synthase related protein</fullName>
    </submittedName>
</protein>
<sequence length="159" mass="15949">MAGSEYQRLAHGAAAGSPPRLEVASELAAAAAVRELVRSRVASSAHDLALGGLAVTLAESCIAGGLGATIQPPMSKPGPAPASWDWGVLFGETSGRYLVSVAPDRAVEFGEVCEHQGVPGVRLGVVGGDSIVIAGMAEISLEGATMAYSGALAAVMDHI</sequence>
<name>T0Y767_9ZZZZ</name>
<proteinExistence type="predicted"/>
<dbReference type="Pfam" id="PF02769">
    <property type="entry name" value="AIRS_C"/>
    <property type="match status" value="1"/>
</dbReference>
<dbReference type="AlphaFoldDB" id="T0Y767"/>
<gene>
    <name evidence="2" type="ORF">B1B_19064</name>
</gene>
<dbReference type="InterPro" id="IPR010918">
    <property type="entry name" value="PurM-like_C_dom"/>
</dbReference>
<evidence type="ECO:0000313" key="2">
    <source>
        <dbReference type="EMBL" id="EQD27687.1"/>
    </source>
</evidence>
<feature type="domain" description="PurM-like C-terminal" evidence="1">
    <location>
        <begin position="11"/>
        <end position="130"/>
    </location>
</feature>
<dbReference type="GO" id="GO:0004642">
    <property type="term" value="F:phosphoribosylformylglycinamidine synthase activity"/>
    <property type="evidence" value="ECO:0007669"/>
    <property type="project" value="InterPro"/>
</dbReference>
<dbReference type="SUPFAM" id="SSF56042">
    <property type="entry name" value="PurM C-terminal domain-like"/>
    <property type="match status" value="1"/>
</dbReference>
<reference evidence="2" key="2">
    <citation type="journal article" date="2014" name="ISME J.">
        <title>Microbial stratification in low pH oxic and suboxic macroscopic growths along an acid mine drainage.</title>
        <authorList>
            <person name="Mendez-Garcia C."/>
            <person name="Mesa V."/>
            <person name="Sprenger R.R."/>
            <person name="Richter M."/>
            <person name="Diez M.S."/>
            <person name="Solano J."/>
            <person name="Bargiela R."/>
            <person name="Golyshina O.V."/>
            <person name="Manteca A."/>
            <person name="Ramos J.L."/>
            <person name="Gallego J.R."/>
            <person name="Llorente I."/>
            <person name="Martins Dos Santos V.A."/>
            <person name="Jensen O.N."/>
            <person name="Pelaez A.I."/>
            <person name="Sanchez J."/>
            <person name="Ferrer M."/>
        </authorList>
    </citation>
    <scope>NUCLEOTIDE SEQUENCE</scope>
</reference>